<dbReference type="PANTHER" id="PTHR24221">
    <property type="entry name" value="ATP-BINDING CASSETTE SUB-FAMILY B"/>
    <property type="match status" value="1"/>
</dbReference>
<dbReference type="SMART" id="SM00382">
    <property type="entry name" value="AAA"/>
    <property type="match status" value="1"/>
</dbReference>
<dbReference type="PROSITE" id="PS50929">
    <property type="entry name" value="ABC_TM1F"/>
    <property type="match status" value="1"/>
</dbReference>
<comment type="caution">
    <text evidence="12">The sequence shown here is derived from an EMBL/GenBank/DDBJ whole genome shotgun (WGS) entry which is preliminary data.</text>
</comment>
<dbReference type="PROSITE" id="PS00211">
    <property type="entry name" value="ABC_TRANSPORTER_1"/>
    <property type="match status" value="1"/>
</dbReference>
<feature type="domain" description="ABC transmembrane type-1" evidence="11">
    <location>
        <begin position="41"/>
        <end position="326"/>
    </location>
</feature>
<feature type="domain" description="ABC transporter" evidence="10">
    <location>
        <begin position="369"/>
        <end position="576"/>
    </location>
</feature>
<dbReference type="Gene3D" id="1.20.1560.10">
    <property type="entry name" value="ABC transporter type 1, transmembrane domain"/>
    <property type="match status" value="1"/>
</dbReference>
<evidence type="ECO:0000256" key="4">
    <source>
        <dbReference type="ARBA" id="ARBA00022692"/>
    </source>
</evidence>
<keyword evidence="3" id="KW-1003">Cell membrane</keyword>
<evidence type="ECO:0000256" key="1">
    <source>
        <dbReference type="ARBA" id="ARBA00004651"/>
    </source>
</evidence>
<accession>A0A9D1UB49</accession>
<dbReference type="Proteomes" id="UP000824265">
    <property type="component" value="Unassembled WGS sequence"/>
</dbReference>
<evidence type="ECO:0000256" key="8">
    <source>
        <dbReference type="ARBA" id="ARBA00023136"/>
    </source>
</evidence>
<dbReference type="EMBL" id="DXGH01000026">
    <property type="protein sequence ID" value="HIW80773.1"/>
    <property type="molecule type" value="Genomic_DNA"/>
</dbReference>
<dbReference type="SUPFAM" id="SSF52540">
    <property type="entry name" value="P-loop containing nucleoside triphosphate hydrolases"/>
    <property type="match status" value="1"/>
</dbReference>
<feature type="transmembrane region" description="Helical" evidence="9">
    <location>
        <begin position="162"/>
        <end position="181"/>
    </location>
</feature>
<dbReference type="GO" id="GO:0016887">
    <property type="term" value="F:ATP hydrolysis activity"/>
    <property type="evidence" value="ECO:0007669"/>
    <property type="project" value="InterPro"/>
</dbReference>
<dbReference type="AlphaFoldDB" id="A0A9D1UB49"/>
<keyword evidence="8 9" id="KW-0472">Membrane</keyword>
<proteinExistence type="predicted"/>
<keyword evidence="2" id="KW-0813">Transport</keyword>
<dbReference type="PANTHER" id="PTHR24221:SF654">
    <property type="entry name" value="ATP-BINDING CASSETTE SUB-FAMILY B MEMBER 6"/>
    <property type="match status" value="1"/>
</dbReference>
<reference evidence="12" key="2">
    <citation type="submission" date="2021-04" db="EMBL/GenBank/DDBJ databases">
        <authorList>
            <person name="Gilroy R."/>
        </authorList>
    </citation>
    <scope>NUCLEOTIDE SEQUENCE</scope>
    <source>
        <strain evidence="12">CHK195-6426</strain>
    </source>
</reference>
<feature type="transmembrane region" description="Helical" evidence="9">
    <location>
        <begin position="81"/>
        <end position="105"/>
    </location>
</feature>
<evidence type="ECO:0000259" key="10">
    <source>
        <dbReference type="PROSITE" id="PS50893"/>
    </source>
</evidence>
<dbReference type="GO" id="GO:0005524">
    <property type="term" value="F:ATP binding"/>
    <property type="evidence" value="ECO:0007669"/>
    <property type="project" value="UniProtKB-KW"/>
</dbReference>
<dbReference type="InterPro" id="IPR003439">
    <property type="entry name" value="ABC_transporter-like_ATP-bd"/>
</dbReference>
<dbReference type="Gene3D" id="3.40.50.300">
    <property type="entry name" value="P-loop containing nucleotide triphosphate hydrolases"/>
    <property type="match status" value="1"/>
</dbReference>
<dbReference type="InterPro" id="IPR027417">
    <property type="entry name" value="P-loop_NTPase"/>
</dbReference>
<evidence type="ECO:0000256" key="9">
    <source>
        <dbReference type="SAM" id="Phobius"/>
    </source>
</evidence>
<evidence type="ECO:0000313" key="13">
    <source>
        <dbReference type="Proteomes" id="UP000824265"/>
    </source>
</evidence>
<dbReference type="Pfam" id="PF00664">
    <property type="entry name" value="ABC_membrane"/>
    <property type="match status" value="1"/>
</dbReference>
<sequence length="576" mass="64497">MAFSDAILEQCGSEDADSSNDLGILWRMLKMMKGGFFRYLLAIITMSVVLSGFDMITALLLKNIISRVENKEQGNLFEGLFQEGAACVGLGLLLLLVYAAAFYVYTMEAKRGGANLQKALYAKCMRLPYSYYEQNQSSDFMSKVIYDCERACGIYGSRFRRVLMPFLMMIFYLISMLWLSWQVTLCLFGASAALVVVNGLFIGPMQRLSREMSATNVSITQRISDILSGMEQIKIFSLKSVLVDRYVEDNEKFRRKQNRMNLMSAQLDGLNQLFELLGSLVFIALGIVFVSRDVTTVDNLAAIYLLYGSMSWNFLQVGLYIPSMASYLANAKRVFAFMELPEEPERYGEAQSREPNGKRVYRQGAGSEISICDVTFSYDGIQNVLEHFNLDIPKGKCVALKGESGRGKSTIAKLILGLYPVNAGEIFIRGKAFHEYSLAEVRKLIGYVSQEPYLYDVSIAENIRYGRPDACREDIINAAKLANVHEFIQKLEKGYETRAGERGNLLSGGQRQRIAIARAILKGAPILILDEATSALDHKSEQLVNEALDRLMEGRTTIVIAHRASTLAHADMVVEL</sequence>
<dbReference type="InterPro" id="IPR003593">
    <property type="entry name" value="AAA+_ATPase"/>
</dbReference>
<evidence type="ECO:0000256" key="2">
    <source>
        <dbReference type="ARBA" id="ARBA00022448"/>
    </source>
</evidence>
<keyword evidence="7 9" id="KW-1133">Transmembrane helix</keyword>
<dbReference type="SUPFAM" id="SSF90123">
    <property type="entry name" value="ABC transporter transmembrane region"/>
    <property type="match status" value="1"/>
</dbReference>
<dbReference type="GO" id="GO:0034040">
    <property type="term" value="F:ATPase-coupled lipid transmembrane transporter activity"/>
    <property type="evidence" value="ECO:0007669"/>
    <property type="project" value="TreeGrafter"/>
</dbReference>
<evidence type="ECO:0000256" key="7">
    <source>
        <dbReference type="ARBA" id="ARBA00022989"/>
    </source>
</evidence>
<feature type="transmembrane region" description="Helical" evidence="9">
    <location>
        <begin position="269"/>
        <end position="290"/>
    </location>
</feature>
<feature type="transmembrane region" description="Helical" evidence="9">
    <location>
        <begin position="187"/>
        <end position="203"/>
    </location>
</feature>
<dbReference type="CDD" id="cd07346">
    <property type="entry name" value="ABC_6TM_exporters"/>
    <property type="match status" value="1"/>
</dbReference>
<keyword evidence="6 12" id="KW-0067">ATP-binding</keyword>
<evidence type="ECO:0000259" key="11">
    <source>
        <dbReference type="PROSITE" id="PS50929"/>
    </source>
</evidence>
<evidence type="ECO:0000256" key="3">
    <source>
        <dbReference type="ARBA" id="ARBA00022475"/>
    </source>
</evidence>
<dbReference type="InterPro" id="IPR036640">
    <property type="entry name" value="ABC1_TM_sf"/>
</dbReference>
<dbReference type="Pfam" id="PF00005">
    <property type="entry name" value="ABC_tran"/>
    <property type="match status" value="1"/>
</dbReference>
<organism evidence="12 13">
    <name type="scientific">Candidatus Acetatifactor stercoripullorum</name>
    <dbReference type="NCBI Taxonomy" id="2838414"/>
    <lineage>
        <taxon>Bacteria</taxon>
        <taxon>Bacillati</taxon>
        <taxon>Bacillota</taxon>
        <taxon>Clostridia</taxon>
        <taxon>Lachnospirales</taxon>
        <taxon>Lachnospiraceae</taxon>
        <taxon>Acetatifactor</taxon>
    </lineage>
</organism>
<dbReference type="GO" id="GO:0140359">
    <property type="term" value="F:ABC-type transporter activity"/>
    <property type="evidence" value="ECO:0007669"/>
    <property type="project" value="InterPro"/>
</dbReference>
<evidence type="ECO:0000256" key="5">
    <source>
        <dbReference type="ARBA" id="ARBA00022741"/>
    </source>
</evidence>
<dbReference type="GO" id="GO:0005886">
    <property type="term" value="C:plasma membrane"/>
    <property type="evidence" value="ECO:0007669"/>
    <property type="project" value="UniProtKB-SubCell"/>
</dbReference>
<evidence type="ECO:0000313" key="12">
    <source>
        <dbReference type="EMBL" id="HIW80773.1"/>
    </source>
</evidence>
<keyword evidence="4 9" id="KW-0812">Transmembrane</keyword>
<dbReference type="PROSITE" id="PS50893">
    <property type="entry name" value="ABC_TRANSPORTER_2"/>
    <property type="match status" value="1"/>
</dbReference>
<feature type="transmembrane region" description="Helical" evidence="9">
    <location>
        <begin position="310"/>
        <end position="329"/>
    </location>
</feature>
<name>A0A9D1UB49_9FIRM</name>
<evidence type="ECO:0000256" key="6">
    <source>
        <dbReference type="ARBA" id="ARBA00022840"/>
    </source>
</evidence>
<comment type="subcellular location">
    <subcellularLocation>
        <location evidence="1">Cell membrane</location>
        <topology evidence="1">Multi-pass membrane protein</topology>
    </subcellularLocation>
</comment>
<reference evidence="12" key="1">
    <citation type="journal article" date="2021" name="PeerJ">
        <title>Extensive microbial diversity within the chicken gut microbiome revealed by metagenomics and culture.</title>
        <authorList>
            <person name="Gilroy R."/>
            <person name="Ravi A."/>
            <person name="Getino M."/>
            <person name="Pursley I."/>
            <person name="Horton D.L."/>
            <person name="Alikhan N.F."/>
            <person name="Baker D."/>
            <person name="Gharbi K."/>
            <person name="Hall N."/>
            <person name="Watson M."/>
            <person name="Adriaenssens E.M."/>
            <person name="Foster-Nyarko E."/>
            <person name="Jarju S."/>
            <person name="Secka A."/>
            <person name="Antonio M."/>
            <person name="Oren A."/>
            <person name="Chaudhuri R.R."/>
            <person name="La Ragione R."/>
            <person name="Hildebrand F."/>
            <person name="Pallen M.J."/>
        </authorList>
    </citation>
    <scope>NUCLEOTIDE SEQUENCE</scope>
    <source>
        <strain evidence="12">CHK195-6426</strain>
    </source>
</reference>
<dbReference type="InterPro" id="IPR039421">
    <property type="entry name" value="Type_1_exporter"/>
</dbReference>
<dbReference type="InterPro" id="IPR011527">
    <property type="entry name" value="ABC1_TM_dom"/>
</dbReference>
<gene>
    <name evidence="12" type="ORF">H9742_04455</name>
</gene>
<protein>
    <submittedName>
        <fullName evidence="12">ABC transporter ATP-binding protein/permease</fullName>
    </submittedName>
</protein>
<dbReference type="InterPro" id="IPR017871">
    <property type="entry name" value="ABC_transporter-like_CS"/>
</dbReference>
<feature type="transmembrane region" description="Helical" evidence="9">
    <location>
        <begin position="36"/>
        <end position="61"/>
    </location>
</feature>
<dbReference type="FunFam" id="3.40.50.300:FF:000221">
    <property type="entry name" value="Multidrug ABC transporter ATP-binding protein"/>
    <property type="match status" value="1"/>
</dbReference>
<keyword evidence="5" id="KW-0547">Nucleotide-binding</keyword>